<dbReference type="SMART" id="SM00353">
    <property type="entry name" value="HLH"/>
    <property type="match status" value="1"/>
</dbReference>
<dbReference type="Gene3D" id="4.10.280.10">
    <property type="entry name" value="Helix-loop-helix DNA-binding domain"/>
    <property type="match status" value="1"/>
</dbReference>
<reference evidence="14" key="1">
    <citation type="submission" date="2015-11" db="EMBL/GenBank/DDBJ databases">
        <title>De novo transcriptome assembly of four potential Pierce s Disease insect vectors from Arizona vineyards.</title>
        <authorList>
            <person name="Tassone E.E."/>
        </authorList>
    </citation>
    <scope>NUCLEOTIDE SEQUENCE</scope>
</reference>
<feature type="coiled-coil region" evidence="11">
    <location>
        <begin position="131"/>
        <end position="165"/>
    </location>
</feature>
<evidence type="ECO:0000256" key="8">
    <source>
        <dbReference type="ARBA" id="ARBA00062701"/>
    </source>
</evidence>
<dbReference type="InterPro" id="IPR011598">
    <property type="entry name" value="bHLH_dom"/>
</dbReference>
<dbReference type="PANTHER" id="PTHR11969:SF99">
    <property type="entry name" value="MAX-BINDING PROTEIN MNT"/>
    <property type="match status" value="1"/>
</dbReference>
<keyword evidence="12" id="KW-1133">Transmembrane helix</keyword>
<keyword evidence="3" id="KW-0805">Transcription regulation</keyword>
<dbReference type="SUPFAM" id="SSF47459">
    <property type="entry name" value="HLH, helix-loop-helix DNA-binding domain"/>
    <property type="match status" value="1"/>
</dbReference>
<feature type="domain" description="BHLH" evidence="13">
    <location>
        <begin position="82"/>
        <end position="134"/>
    </location>
</feature>
<comment type="subunit">
    <text evidence="8">Efficient DNA binding requires dimerization with another bHLH protein. Binds DNA as a homodimer or a heterodimer with MAX.</text>
</comment>
<protein>
    <recommendedName>
        <fullName evidence="9">Max-binding protein MNT</fullName>
    </recommendedName>
    <alternativeName>
        <fullName evidence="10">Myc antagonist MNT</fullName>
    </alternativeName>
</protein>
<evidence type="ECO:0000256" key="11">
    <source>
        <dbReference type="SAM" id="Coils"/>
    </source>
</evidence>
<evidence type="ECO:0000313" key="14">
    <source>
        <dbReference type="EMBL" id="JAS42390.1"/>
    </source>
</evidence>
<evidence type="ECO:0000256" key="4">
    <source>
        <dbReference type="ARBA" id="ARBA00023125"/>
    </source>
</evidence>
<evidence type="ECO:0000256" key="9">
    <source>
        <dbReference type="ARBA" id="ARBA00070444"/>
    </source>
</evidence>
<keyword evidence="6" id="KW-0539">Nucleus</keyword>
<dbReference type="PROSITE" id="PS50888">
    <property type="entry name" value="BHLH"/>
    <property type="match status" value="1"/>
</dbReference>
<evidence type="ECO:0000256" key="1">
    <source>
        <dbReference type="ARBA" id="ARBA00004123"/>
    </source>
</evidence>
<dbReference type="InterPro" id="IPR036638">
    <property type="entry name" value="HLH_DNA-bd_sf"/>
</dbReference>
<comment type="function">
    <text evidence="7">Binds DNA as a heterodimer with MAX and represses transcription. Binds to the canonical E box sequence 5'-CACGTG-3' and, with higher affinity, to 5'-CACGCG-3'.</text>
</comment>
<keyword evidence="11" id="KW-0175">Coiled coil</keyword>
<name>A0A1B6EX05_9HEMI</name>
<gene>
    <name evidence="14" type="ORF">g.2985</name>
</gene>
<dbReference type="EMBL" id="GECZ01027379">
    <property type="protein sequence ID" value="JAS42390.1"/>
    <property type="molecule type" value="Transcribed_RNA"/>
</dbReference>
<keyword evidence="12" id="KW-0812">Transmembrane</keyword>
<evidence type="ECO:0000256" key="5">
    <source>
        <dbReference type="ARBA" id="ARBA00023163"/>
    </source>
</evidence>
<comment type="subcellular location">
    <subcellularLocation>
        <location evidence="1">Nucleus</location>
    </subcellularLocation>
</comment>
<feature type="transmembrane region" description="Helical" evidence="12">
    <location>
        <begin position="362"/>
        <end position="385"/>
    </location>
</feature>
<dbReference type="FunFam" id="4.10.280.10:FF:000034">
    <property type="entry name" value="MAX network transcriptional repressor"/>
    <property type="match status" value="1"/>
</dbReference>
<dbReference type="Pfam" id="PF00010">
    <property type="entry name" value="HLH"/>
    <property type="match status" value="1"/>
</dbReference>
<evidence type="ECO:0000256" key="2">
    <source>
        <dbReference type="ARBA" id="ARBA00022491"/>
    </source>
</evidence>
<dbReference type="GO" id="GO:0005634">
    <property type="term" value="C:nucleus"/>
    <property type="evidence" value="ECO:0007669"/>
    <property type="project" value="UniProtKB-SubCell"/>
</dbReference>
<evidence type="ECO:0000256" key="10">
    <source>
        <dbReference type="ARBA" id="ARBA00083368"/>
    </source>
</evidence>
<feature type="transmembrane region" description="Helical" evidence="12">
    <location>
        <begin position="333"/>
        <end position="350"/>
    </location>
</feature>
<keyword evidence="2" id="KW-0678">Repressor</keyword>
<dbReference type="GO" id="GO:0046983">
    <property type="term" value="F:protein dimerization activity"/>
    <property type="evidence" value="ECO:0007669"/>
    <property type="project" value="InterPro"/>
</dbReference>
<evidence type="ECO:0000256" key="12">
    <source>
        <dbReference type="SAM" id="Phobius"/>
    </source>
</evidence>
<dbReference type="CDD" id="cd11402">
    <property type="entry name" value="bHLHzip_Mnt"/>
    <property type="match status" value="1"/>
</dbReference>
<keyword evidence="5" id="KW-0804">Transcription</keyword>
<accession>A0A1B6EX05</accession>
<dbReference type="GO" id="GO:0000981">
    <property type="term" value="F:DNA-binding transcription factor activity, RNA polymerase II-specific"/>
    <property type="evidence" value="ECO:0007669"/>
    <property type="project" value="TreeGrafter"/>
</dbReference>
<sequence length="394" mass="43685">MSSSGSILPNGGGLEALLKAAKFVEEQEKQKLRRQSTVIRPNEDVVEGPRCEALIAVCHNGVHPLNTSSRVPTPPLPRHGSIIREVHNKLEKNRRAHLKECFETLKKQLPSSPDEKKTSNLSILHNAIRYIAVLKRKEREYEHEMERLAREKIAYQQRLVTLKKELSAQWEHIDFNTLLPEVVEPEPRRISDLMNGRAAETGSDEDLVRTSTLYSSTSSLSSASPLHSDSVTHLTQQVVNSPGPPSLLMSPIPQLLPSTTIRMLPADTHFVHSHIPTTGIAIQNGVLNHSTVTLATKHPVSTGDDRSSVEEHQSGASVLGQASHGGSQCGRKHSQLIITGFQIFILYYLLSRESMYIITPRVLYVIASNLVLRVFFNVLPVIIVVNCIVACRGS</sequence>
<dbReference type="GO" id="GO:0000978">
    <property type="term" value="F:RNA polymerase II cis-regulatory region sequence-specific DNA binding"/>
    <property type="evidence" value="ECO:0007669"/>
    <property type="project" value="TreeGrafter"/>
</dbReference>
<proteinExistence type="predicted"/>
<evidence type="ECO:0000256" key="7">
    <source>
        <dbReference type="ARBA" id="ARBA00057176"/>
    </source>
</evidence>
<keyword evidence="4" id="KW-0238">DNA-binding</keyword>
<evidence type="ECO:0000259" key="13">
    <source>
        <dbReference type="PROSITE" id="PS50888"/>
    </source>
</evidence>
<organism evidence="14">
    <name type="scientific">Cuerna arida</name>
    <dbReference type="NCBI Taxonomy" id="1464854"/>
    <lineage>
        <taxon>Eukaryota</taxon>
        <taxon>Metazoa</taxon>
        <taxon>Ecdysozoa</taxon>
        <taxon>Arthropoda</taxon>
        <taxon>Hexapoda</taxon>
        <taxon>Insecta</taxon>
        <taxon>Pterygota</taxon>
        <taxon>Neoptera</taxon>
        <taxon>Paraneoptera</taxon>
        <taxon>Hemiptera</taxon>
        <taxon>Auchenorrhyncha</taxon>
        <taxon>Membracoidea</taxon>
        <taxon>Cicadellidae</taxon>
        <taxon>Cicadellinae</taxon>
        <taxon>Proconiini</taxon>
        <taxon>Cuerna</taxon>
    </lineage>
</organism>
<evidence type="ECO:0000256" key="3">
    <source>
        <dbReference type="ARBA" id="ARBA00023015"/>
    </source>
</evidence>
<dbReference type="AlphaFoldDB" id="A0A1B6EX05"/>
<dbReference type="PANTHER" id="PTHR11969">
    <property type="entry name" value="MAX DIMERIZATION, MAD"/>
    <property type="match status" value="1"/>
</dbReference>
<evidence type="ECO:0000256" key="6">
    <source>
        <dbReference type="ARBA" id="ARBA00023242"/>
    </source>
</evidence>
<keyword evidence="12" id="KW-0472">Membrane</keyword>